<keyword evidence="9" id="KW-0411">Iron-sulfur</keyword>
<evidence type="ECO:0000256" key="8">
    <source>
        <dbReference type="ARBA" id="ARBA00023004"/>
    </source>
</evidence>
<dbReference type="GO" id="GO:0051539">
    <property type="term" value="F:4 iron, 4 sulfur cluster binding"/>
    <property type="evidence" value="ECO:0007669"/>
    <property type="project" value="UniProtKB-KW"/>
</dbReference>
<comment type="caution">
    <text evidence="12">The sequence shown here is derived from an EMBL/GenBank/DDBJ whole genome shotgun (WGS) entry which is preliminary data.</text>
</comment>
<evidence type="ECO:0000256" key="9">
    <source>
        <dbReference type="ARBA" id="ARBA00023014"/>
    </source>
</evidence>
<evidence type="ECO:0000256" key="7">
    <source>
        <dbReference type="ARBA" id="ARBA00023002"/>
    </source>
</evidence>
<dbReference type="InterPro" id="IPR045854">
    <property type="entry name" value="NO2/SO3_Rdtase_4Fe4S_sf"/>
</dbReference>
<organism evidence="12 13">
    <name type="scientific">Faucicola atlantae</name>
    <dbReference type="NCBI Taxonomy" id="34059"/>
    <lineage>
        <taxon>Bacteria</taxon>
        <taxon>Pseudomonadati</taxon>
        <taxon>Pseudomonadota</taxon>
        <taxon>Gammaproteobacteria</taxon>
        <taxon>Moraxellales</taxon>
        <taxon>Moraxellaceae</taxon>
        <taxon>Faucicola</taxon>
    </lineage>
</organism>
<dbReference type="InterPro" id="IPR005117">
    <property type="entry name" value="NiRdtase/SiRdtase_haem-b_fer"/>
</dbReference>
<dbReference type="Pfam" id="PF03460">
    <property type="entry name" value="NIR_SIR_ferr"/>
    <property type="match status" value="2"/>
</dbReference>
<dbReference type="GO" id="GO:0046872">
    <property type="term" value="F:metal ion binding"/>
    <property type="evidence" value="ECO:0007669"/>
    <property type="project" value="UniProtKB-KW"/>
</dbReference>
<feature type="domain" description="Nitrite/sulphite reductase 4Fe-4S" evidence="10">
    <location>
        <begin position="414"/>
        <end position="552"/>
    </location>
</feature>
<feature type="domain" description="Nitrite/sulphite reductase 4Fe-4S" evidence="10">
    <location>
        <begin position="119"/>
        <end position="272"/>
    </location>
</feature>
<dbReference type="PROSITE" id="PS00365">
    <property type="entry name" value="NIR_SIR"/>
    <property type="match status" value="1"/>
</dbReference>
<evidence type="ECO:0000256" key="1">
    <source>
        <dbReference type="ARBA" id="ARBA00001929"/>
    </source>
</evidence>
<dbReference type="GO" id="GO:0050311">
    <property type="term" value="F:sulfite reductase (ferredoxin) activity"/>
    <property type="evidence" value="ECO:0007669"/>
    <property type="project" value="TreeGrafter"/>
</dbReference>
<evidence type="ECO:0000259" key="10">
    <source>
        <dbReference type="Pfam" id="PF01077"/>
    </source>
</evidence>
<evidence type="ECO:0000256" key="6">
    <source>
        <dbReference type="ARBA" id="ARBA00022723"/>
    </source>
</evidence>
<dbReference type="PANTHER" id="PTHR11493:SF47">
    <property type="entry name" value="SULFITE REDUCTASE [NADPH] SUBUNIT BETA"/>
    <property type="match status" value="1"/>
</dbReference>
<dbReference type="GO" id="GO:0016002">
    <property type="term" value="F:sulfite reductase activity"/>
    <property type="evidence" value="ECO:0007669"/>
    <property type="project" value="TreeGrafter"/>
</dbReference>
<gene>
    <name evidence="12" type="ORF">A9308_03505</name>
</gene>
<dbReference type="InterPro" id="IPR045169">
    <property type="entry name" value="NO2/SO3_Rdtase_4Fe4S_prot"/>
</dbReference>
<feature type="domain" description="Nitrite/Sulfite reductase ferredoxin-like" evidence="11">
    <location>
        <begin position="353"/>
        <end position="404"/>
    </location>
</feature>
<keyword evidence="7" id="KW-0560">Oxidoreductase</keyword>
<comment type="similarity">
    <text evidence="3">Belongs to the nitrite and sulfite reductase 4Fe-4S domain family.</text>
</comment>
<feature type="domain" description="Nitrite/Sulfite reductase ferredoxin-like" evidence="11">
    <location>
        <begin position="53"/>
        <end position="110"/>
    </location>
</feature>
<sequence length="561" mass="63158">MYQYNAIDQQLVNDRVAQFRDQTRRYLAGELTEEEFLPLRLMNGLYIQRYAPMLRIAIPYGLMASYQLRKLADITEQYDKGYGHFTTRTNIQLNWVKVEEVPDILAELASVQMHAIQTSGNCIRNTTTDPYAGVNAGEVADPRPYCEIIRQWSTFHPEFTYLPRKFKIAVIGSKEDRAATMLHDIGLHIVKNDAGELGFEVIVGGGLGRTPVIGKVIREFLPEKDLLSYLDSVLRVYNQYGRRDNKYKARIKILVESMGKDAFAELVEQDWQVYNQDGALTLTPEQIEYAKSFFSSPDYQDFGADLPAIEQSLQDKLAADSDFAAWYTHNTHAHKVAGYRIVTLSLKPYLQIAGDVTSTQMRVIADLADRYNFGEIRSTHHQNLVFSDIALGDLYDLWQALAEYNLARPNIGTLTDIIACPGFDYCALANASTLNIVDQINAHFEEVDYVHDLGDLRLNISGCMNACAHHHVGDIGILGVDKKGEYWYQISLGGSSKQDAKLGQILGRSVAMDAVASTLDDILQVYLAERQSEELFADTVARIGLEPFQARVYRDNATSEA</sequence>
<dbReference type="Proteomes" id="UP000092508">
    <property type="component" value="Unassembled WGS sequence"/>
</dbReference>
<dbReference type="GO" id="GO:0000103">
    <property type="term" value="P:sulfate assimilation"/>
    <property type="evidence" value="ECO:0007669"/>
    <property type="project" value="TreeGrafter"/>
</dbReference>
<evidence type="ECO:0000256" key="4">
    <source>
        <dbReference type="ARBA" id="ARBA00022485"/>
    </source>
</evidence>
<dbReference type="GO" id="GO:0009337">
    <property type="term" value="C:sulfite reductase complex (NADPH)"/>
    <property type="evidence" value="ECO:0007669"/>
    <property type="project" value="TreeGrafter"/>
</dbReference>
<keyword evidence="4" id="KW-0004">4Fe-4S</keyword>
<dbReference type="RefSeq" id="WP_067234830.1">
    <property type="nucleotide sequence ID" value="NZ_CP171132.1"/>
</dbReference>
<dbReference type="Gene3D" id="3.90.480.10">
    <property type="entry name" value="Sulfite Reductase Hemoprotein,Domain 2"/>
    <property type="match status" value="2"/>
</dbReference>
<evidence type="ECO:0000256" key="5">
    <source>
        <dbReference type="ARBA" id="ARBA00022617"/>
    </source>
</evidence>
<protein>
    <submittedName>
        <fullName evidence="12">Sulfite reductase</fullName>
    </submittedName>
</protein>
<comment type="cofactor">
    <cofactor evidence="2">
        <name>[4Fe-4S] cluster</name>
        <dbReference type="ChEBI" id="CHEBI:49883"/>
    </cofactor>
</comment>
<dbReference type="Pfam" id="PF01077">
    <property type="entry name" value="NIR_SIR"/>
    <property type="match status" value="2"/>
</dbReference>
<dbReference type="Gene3D" id="3.30.413.10">
    <property type="entry name" value="Sulfite Reductase Hemoprotein, domain 1"/>
    <property type="match status" value="2"/>
</dbReference>
<dbReference type="InterPro" id="IPR006066">
    <property type="entry name" value="NO2/SO3_Rdtase_FeS/sirohaem_BS"/>
</dbReference>
<dbReference type="EMBL" id="LZMZ01000005">
    <property type="protein sequence ID" value="OBX80613.1"/>
    <property type="molecule type" value="Genomic_DNA"/>
</dbReference>
<keyword evidence="5" id="KW-0349">Heme</keyword>
<dbReference type="InterPro" id="IPR036136">
    <property type="entry name" value="Nit/Sulf_reduc_fer-like_dom_sf"/>
</dbReference>
<name>A0A1B8QF97_9GAMM</name>
<evidence type="ECO:0000256" key="3">
    <source>
        <dbReference type="ARBA" id="ARBA00010429"/>
    </source>
</evidence>
<dbReference type="InterPro" id="IPR006067">
    <property type="entry name" value="NO2/SO3_Rdtase_4Fe4S_dom"/>
</dbReference>
<dbReference type="AlphaFoldDB" id="A0A1B8QF97"/>
<evidence type="ECO:0000256" key="2">
    <source>
        <dbReference type="ARBA" id="ARBA00001966"/>
    </source>
</evidence>
<proteinExistence type="inferred from homology"/>
<comment type="cofactor">
    <cofactor evidence="1">
        <name>siroheme</name>
        <dbReference type="ChEBI" id="CHEBI:60052"/>
    </cofactor>
</comment>
<dbReference type="OrthoDB" id="3189055at2"/>
<dbReference type="PRINTS" id="PR00397">
    <property type="entry name" value="SIROHAEM"/>
</dbReference>
<accession>A0A1B8QF97</accession>
<reference evidence="12 13" key="1">
    <citation type="submission" date="2016-06" db="EMBL/GenBank/DDBJ databases">
        <title>Draft genome of Moraxella atlantae CCUG 66109.</title>
        <authorList>
            <person name="Salva-Serra F."/>
            <person name="Engstrom-Jakobsson H."/>
            <person name="Thorell K."/>
            <person name="Gonzales-Siles L."/>
            <person name="Karlsson R."/>
            <person name="Boulund F."/>
            <person name="Engstrand L."/>
            <person name="Kristiansson E."/>
            <person name="Moore E."/>
        </authorList>
    </citation>
    <scope>NUCLEOTIDE SEQUENCE [LARGE SCALE GENOMIC DNA]</scope>
    <source>
        <strain evidence="12 13">CCUG 66109</strain>
    </source>
</reference>
<evidence type="ECO:0000313" key="13">
    <source>
        <dbReference type="Proteomes" id="UP000092508"/>
    </source>
</evidence>
<keyword evidence="8" id="KW-0408">Iron</keyword>
<dbReference type="PANTHER" id="PTHR11493">
    <property type="entry name" value="SULFITE REDUCTASE [NADPH] SUBUNIT BETA-RELATED"/>
    <property type="match status" value="1"/>
</dbReference>
<dbReference type="SUPFAM" id="SSF56014">
    <property type="entry name" value="Nitrite and sulphite reductase 4Fe-4S domain-like"/>
    <property type="match status" value="2"/>
</dbReference>
<evidence type="ECO:0000259" key="11">
    <source>
        <dbReference type="Pfam" id="PF03460"/>
    </source>
</evidence>
<dbReference type="STRING" id="34059.A9308_03505"/>
<keyword evidence="6" id="KW-0479">Metal-binding</keyword>
<dbReference type="SUPFAM" id="SSF55124">
    <property type="entry name" value="Nitrite/Sulfite reductase N-terminal domain-like"/>
    <property type="match status" value="2"/>
</dbReference>
<dbReference type="GO" id="GO:0020037">
    <property type="term" value="F:heme binding"/>
    <property type="evidence" value="ECO:0007669"/>
    <property type="project" value="InterPro"/>
</dbReference>
<evidence type="ECO:0000313" key="12">
    <source>
        <dbReference type="EMBL" id="OBX80613.1"/>
    </source>
</evidence>